<sequence length="99" mass="10988">MHSVFFVPYFFTIKSKVSHWGGGNSLKPFRPIRRLGNGPFRLREIFHLNSLTSGPRVRAFSGSETFTPILGEPSSATVSREGSSALYLPPNVPNEPILQ</sequence>
<gene>
    <name evidence="2" type="ORF">AMECASPLE_035723</name>
</gene>
<evidence type="ECO:0000256" key="1">
    <source>
        <dbReference type="SAM" id="MobiDB-lite"/>
    </source>
</evidence>
<proteinExistence type="predicted"/>
<name>A0ABV1AH51_9TELE</name>
<protein>
    <submittedName>
        <fullName evidence="2">Uncharacterized protein</fullName>
    </submittedName>
</protein>
<dbReference type="EMBL" id="JAHRIP010090046">
    <property type="protein sequence ID" value="MEQ2316743.1"/>
    <property type="molecule type" value="Genomic_DNA"/>
</dbReference>
<feature type="region of interest" description="Disordered" evidence="1">
    <location>
        <begin position="71"/>
        <end position="99"/>
    </location>
</feature>
<reference evidence="2 3" key="1">
    <citation type="submission" date="2021-06" db="EMBL/GenBank/DDBJ databases">
        <authorList>
            <person name="Palmer J.M."/>
        </authorList>
    </citation>
    <scope>NUCLEOTIDE SEQUENCE [LARGE SCALE GENOMIC DNA]</scope>
    <source>
        <strain evidence="2 3">AS_MEX2019</strain>
        <tissue evidence="2">Muscle</tissue>
    </source>
</reference>
<evidence type="ECO:0000313" key="2">
    <source>
        <dbReference type="EMBL" id="MEQ2316743.1"/>
    </source>
</evidence>
<comment type="caution">
    <text evidence="2">The sequence shown here is derived from an EMBL/GenBank/DDBJ whole genome shotgun (WGS) entry which is preliminary data.</text>
</comment>
<evidence type="ECO:0000313" key="3">
    <source>
        <dbReference type="Proteomes" id="UP001469553"/>
    </source>
</evidence>
<dbReference type="Proteomes" id="UP001469553">
    <property type="component" value="Unassembled WGS sequence"/>
</dbReference>
<organism evidence="2 3">
    <name type="scientific">Ameca splendens</name>
    <dbReference type="NCBI Taxonomy" id="208324"/>
    <lineage>
        <taxon>Eukaryota</taxon>
        <taxon>Metazoa</taxon>
        <taxon>Chordata</taxon>
        <taxon>Craniata</taxon>
        <taxon>Vertebrata</taxon>
        <taxon>Euteleostomi</taxon>
        <taxon>Actinopterygii</taxon>
        <taxon>Neopterygii</taxon>
        <taxon>Teleostei</taxon>
        <taxon>Neoteleostei</taxon>
        <taxon>Acanthomorphata</taxon>
        <taxon>Ovalentaria</taxon>
        <taxon>Atherinomorphae</taxon>
        <taxon>Cyprinodontiformes</taxon>
        <taxon>Goodeidae</taxon>
        <taxon>Ameca</taxon>
    </lineage>
</organism>
<accession>A0ABV1AH51</accession>
<keyword evidence="3" id="KW-1185">Reference proteome</keyword>